<keyword evidence="6" id="KW-1185">Reference proteome</keyword>
<organism evidence="5 6">
    <name type="scientific">Chiloscyllium punctatum</name>
    <name type="common">Brownbanded bambooshark</name>
    <name type="synonym">Hemiscyllium punctatum</name>
    <dbReference type="NCBI Taxonomy" id="137246"/>
    <lineage>
        <taxon>Eukaryota</taxon>
        <taxon>Metazoa</taxon>
        <taxon>Chordata</taxon>
        <taxon>Craniata</taxon>
        <taxon>Vertebrata</taxon>
        <taxon>Chondrichthyes</taxon>
        <taxon>Elasmobranchii</taxon>
        <taxon>Galeomorphii</taxon>
        <taxon>Galeoidea</taxon>
        <taxon>Orectolobiformes</taxon>
        <taxon>Hemiscylliidae</taxon>
        <taxon>Chiloscyllium</taxon>
    </lineage>
</organism>
<dbReference type="GO" id="GO:0009134">
    <property type="term" value="P:nucleoside diphosphate catabolic process"/>
    <property type="evidence" value="ECO:0007669"/>
    <property type="project" value="TreeGrafter"/>
</dbReference>
<dbReference type="PROSITE" id="PS01238">
    <property type="entry name" value="GDA1_CD39_NTPASE"/>
    <property type="match status" value="1"/>
</dbReference>
<sequence length="83" mass="9570">MLKYIPPKEFQETNIYLGATDGMRLLELQNRSQSRIILDVVQKTIQSYPFHFCDAWILTGAQEGAFGWITVNYLLKSFLQVGN</sequence>
<dbReference type="Gene3D" id="3.30.420.40">
    <property type="match status" value="1"/>
</dbReference>
<dbReference type="GO" id="GO:0005886">
    <property type="term" value="C:plasma membrane"/>
    <property type="evidence" value="ECO:0007669"/>
    <property type="project" value="TreeGrafter"/>
</dbReference>
<dbReference type="AlphaFoldDB" id="A0A401RQ74"/>
<dbReference type="InterPro" id="IPR000407">
    <property type="entry name" value="GDA1_CD39_NTPase"/>
</dbReference>
<evidence type="ECO:0000256" key="1">
    <source>
        <dbReference type="ARBA" id="ARBA00009283"/>
    </source>
</evidence>
<dbReference type="Proteomes" id="UP000287033">
    <property type="component" value="Unassembled WGS sequence"/>
</dbReference>
<evidence type="ECO:0000256" key="3">
    <source>
        <dbReference type="PIRSR" id="PIRSR600407-1"/>
    </source>
</evidence>
<dbReference type="STRING" id="137246.A0A401RQ74"/>
<name>A0A401RQ74_CHIPU</name>
<evidence type="ECO:0000256" key="4">
    <source>
        <dbReference type="RuleBase" id="RU003833"/>
    </source>
</evidence>
<dbReference type="GO" id="GO:0045134">
    <property type="term" value="F:UDP phosphatase activity"/>
    <property type="evidence" value="ECO:0007669"/>
    <property type="project" value="TreeGrafter"/>
</dbReference>
<feature type="active site" description="Proton acceptor" evidence="3">
    <location>
        <position position="63"/>
    </location>
</feature>
<gene>
    <name evidence="5" type="ORF">chiPu_0018920</name>
</gene>
<dbReference type="OrthoDB" id="6372431at2759"/>
<dbReference type="PANTHER" id="PTHR11782:SF83">
    <property type="entry name" value="GUANOSINE-DIPHOSPHATASE"/>
    <property type="match status" value="1"/>
</dbReference>
<dbReference type="GO" id="GO:0004382">
    <property type="term" value="F:GDP phosphatase activity"/>
    <property type="evidence" value="ECO:0007669"/>
    <property type="project" value="TreeGrafter"/>
</dbReference>
<protein>
    <submittedName>
        <fullName evidence="5">Uncharacterized protein</fullName>
    </submittedName>
</protein>
<comment type="caution">
    <text evidence="5">The sequence shown here is derived from an EMBL/GenBank/DDBJ whole genome shotgun (WGS) entry which is preliminary data.</text>
</comment>
<dbReference type="PANTHER" id="PTHR11782">
    <property type="entry name" value="ADENOSINE/GUANOSINE DIPHOSPHATASE"/>
    <property type="match status" value="1"/>
</dbReference>
<dbReference type="EMBL" id="BEZZ01001748">
    <property type="protein sequence ID" value="GCC20361.1"/>
    <property type="molecule type" value="Genomic_DNA"/>
</dbReference>
<dbReference type="Pfam" id="PF01150">
    <property type="entry name" value="GDA1_CD39"/>
    <property type="match status" value="1"/>
</dbReference>
<accession>A0A401RQ74</accession>
<dbReference type="GO" id="GO:0017111">
    <property type="term" value="F:ribonucleoside triphosphate phosphatase activity"/>
    <property type="evidence" value="ECO:0007669"/>
    <property type="project" value="TreeGrafter"/>
</dbReference>
<evidence type="ECO:0000313" key="6">
    <source>
        <dbReference type="Proteomes" id="UP000287033"/>
    </source>
</evidence>
<reference evidence="5 6" key="1">
    <citation type="journal article" date="2018" name="Nat. Ecol. Evol.">
        <title>Shark genomes provide insights into elasmobranch evolution and the origin of vertebrates.</title>
        <authorList>
            <person name="Hara Y"/>
            <person name="Yamaguchi K"/>
            <person name="Onimaru K"/>
            <person name="Kadota M"/>
            <person name="Koyanagi M"/>
            <person name="Keeley SD"/>
            <person name="Tatsumi K"/>
            <person name="Tanaka K"/>
            <person name="Motone F"/>
            <person name="Kageyama Y"/>
            <person name="Nozu R"/>
            <person name="Adachi N"/>
            <person name="Nishimura O"/>
            <person name="Nakagawa R"/>
            <person name="Tanegashima C"/>
            <person name="Kiyatake I"/>
            <person name="Matsumoto R"/>
            <person name="Murakumo K"/>
            <person name="Nishida K"/>
            <person name="Terakita A"/>
            <person name="Kuratani S"/>
            <person name="Sato K"/>
            <person name="Hyodo S Kuraku.S."/>
        </authorList>
    </citation>
    <scope>NUCLEOTIDE SEQUENCE [LARGE SCALE GENOMIC DNA]</scope>
</reference>
<evidence type="ECO:0000256" key="2">
    <source>
        <dbReference type="ARBA" id="ARBA00022801"/>
    </source>
</evidence>
<comment type="similarity">
    <text evidence="1 4">Belongs to the GDA1/CD39 NTPase family.</text>
</comment>
<proteinExistence type="inferred from homology"/>
<keyword evidence="2 4" id="KW-0378">Hydrolase</keyword>
<evidence type="ECO:0000313" key="5">
    <source>
        <dbReference type="EMBL" id="GCC20361.1"/>
    </source>
</evidence>